<dbReference type="EMBL" id="NPIC01000002">
    <property type="protein sequence ID" value="RDL38893.1"/>
    <property type="molecule type" value="Genomic_DNA"/>
</dbReference>
<keyword evidence="2" id="KW-0813">Transport</keyword>
<dbReference type="GO" id="GO:0016020">
    <property type="term" value="C:membrane"/>
    <property type="evidence" value="ECO:0007669"/>
    <property type="project" value="UniProtKB-SubCell"/>
</dbReference>
<feature type="transmembrane region" description="Helical" evidence="8">
    <location>
        <begin position="526"/>
        <end position="543"/>
    </location>
</feature>
<comment type="caution">
    <text evidence="10">The sequence shown here is derived from an EMBL/GenBank/DDBJ whole genome shotgun (WGS) entry which is preliminary data.</text>
</comment>
<dbReference type="Pfam" id="PF00324">
    <property type="entry name" value="AA_permease"/>
    <property type="match status" value="1"/>
</dbReference>
<dbReference type="Gene3D" id="1.20.1740.10">
    <property type="entry name" value="Amino acid/polyamine transporter I"/>
    <property type="match status" value="1"/>
</dbReference>
<sequence length="602" mass="65639">MFPPANEGNHQPEHSPNSIKLQNPTLRDASQESIESQNAPSQSNIGQFLRARYGWNSFKTSPEAELSLALDKSLKAYHSQLIALGSAIGTGLFIGAGQGLATGGPIPLLLAFAFVGFTLCPTAFALGEMATLLPYPGGFVEHSRIFLDEAWGAAIGWNYAFQWLITLPLELIASSITLQYWGEPLRHRSAWITLFLAGLAIINISGVTGFANVEAALSVMKVVAVVGFMQVLPALPAPTGASHINDNFRLGFGGKAIGTSHWYNPGAVNNGWWGFCSVLVTAAFAFAGSEMVGLTAAEQENPRRDMPKAVRKVFWRIGIFYITSISLIGLLVPYNDPLLISNAGTNNSSASPFVIAVKNAGIPVAPSILNAVILVTVLSVANSSVYGSSRVLNALADAGLAPQAFAYVDTMGRPLRCLYLAFGFGLLAYLAELRQENTVFMWLLALCGLSSIMSWTLICVTHLRFRRALAIHERDLDTLPFRSPLGVVGSWVGLVCNIFIIFVQFLSAIFPVGYQDMTPRSRAQSFFASFMAIPLVIILYVTVKLWKGTTITNLADYDYFTDAYTEERYIEEALDNPAMVLDDLWWCPRPLRKPLSSLSFPW</sequence>
<dbReference type="InterPro" id="IPR050524">
    <property type="entry name" value="APC_YAT"/>
</dbReference>
<comment type="subcellular location">
    <subcellularLocation>
        <location evidence="1">Membrane</location>
        <topology evidence="1">Multi-pass membrane protein</topology>
    </subcellularLocation>
</comment>
<feature type="domain" description="Amino acid permease/ SLC12A" evidence="9">
    <location>
        <begin position="78"/>
        <end position="551"/>
    </location>
</feature>
<dbReference type="OrthoDB" id="5982228at2759"/>
<dbReference type="GO" id="GO:0015171">
    <property type="term" value="F:amino acid transmembrane transporter activity"/>
    <property type="evidence" value="ECO:0007669"/>
    <property type="project" value="TreeGrafter"/>
</dbReference>
<evidence type="ECO:0000256" key="2">
    <source>
        <dbReference type="ARBA" id="ARBA00022448"/>
    </source>
</evidence>
<organism evidence="10 11">
    <name type="scientific">Venustampulla echinocandica</name>
    <dbReference type="NCBI Taxonomy" id="2656787"/>
    <lineage>
        <taxon>Eukaryota</taxon>
        <taxon>Fungi</taxon>
        <taxon>Dikarya</taxon>
        <taxon>Ascomycota</taxon>
        <taxon>Pezizomycotina</taxon>
        <taxon>Leotiomycetes</taxon>
        <taxon>Helotiales</taxon>
        <taxon>Pleuroascaceae</taxon>
        <taxon>Venustampulla</taxon>
    </lineage>
</organism>
<evidence type="ECO:0000313" key="11">
    <source>
        <dbReference type="Proteomes" id="UP000254866"/>
    </source>
</evidence>
<dbReference type="STRING" id="2656787.A0A370TTQ3"/>
<evidence type="ECO:0000259" key="9">
    <source>
        <dbReference type="Pfam" id="PF00324"/>
    </source>
</evidence>
<accession>A0A370TTQ3</accession>
<dbReference type="PANTHER" id="PTHR43341">
    <property type="entry name" value="AMINO ACID PERMEASE"/>
    <property type="match status" value="1"/>
</dbReference>
<feature type="transmembrane region" description="Helical" evidence="8">
    <location>
        <begin position="77"/>
        <end position="96"/>
    </location>
</feature>
<evidence type="ECO:0000256" key="3">
    <source>
        <dbReference type="ARBA" id="ARBA00022692"/>
    </source>
</evidence>
<dbReference type="Proteomes" id="UP000254866">
    <property type="component" value="Unassembled WGS sequence"/>
</dbReference>
<feature type="transmembrane region" description="Helical" evidence="8">
    <location>
        <begin position="439"/>
        <end position="463"/>
    </location>
</feature>
<feature type="transmembrane region" description="Helical" evidence="8">
    <location>
        <begin position="484"/>
        <end position="506"/>
    </location>
</feature>
<feature type="transmembrane region" description="Helical" evidence="8">
    <location>
        <begin position="190"/>
        <end position="211"/>
    </location>
</feature>
<keyword evidence="3 8" id="KW-0812">Transmembrane</keyword>
<dbReference type="InterPro" id="IPR004841">
    <property type="entry name" value="AA-permease/SLC12A_dom"/>
</dbReference>
<name>A0A370TTQ3_9HELO</name>
<keyword evidence="6 8" id="KW-0472">Membrane</keyword>
<evidence type="ECO:0000256" key="4">
    <source>
        <dbReference type="ARBA" id="ARBA00022970"/>
    </source>
</evidence>
<dbReference type="PANTHER" id="PTHR43341:SF1">
    <property type="entry name" value="GENERAL AMINO-ACID PERMEASE GAP1"/>
    <property type="match status" value="1"/>
</dbReference>
<keyword evidence="4" id="KW-0029">Amino-acid transport</keyword>
<feature type="region of interest" description="Disordered" evidence="7">
    <location>
        <begin position="1"/>
        <end position="21"/>
    </location>
</feature>
<feature type="transmembrane region" description="Helical" evidence="8">
    <location>
        <begin position="272"/>
        <end position="292"/>
    </location>
</feature>
<feature type="transmembrane region" description="Helical" evidence="8">
    <location>
        <begin position="417"/>
        <end position="433"/>
    </location>
</feature>
<feature type="transmembrane region" description="Helical" evidence="8">
    <location>
        <begin position="360"/>
        <end position="381"/>
    </location>
</feature>
<evidence type="ECO:0000256" key="5">
    <source>
        <dbReference type="ARBA" id="ARBA00022989"/>
    </source>
</evidence>
<dbReference type="AlphaFoldDB" id="A0A370TTQ3"/>
<keyword evidence="5 8" id="KW-1133">Transmembrane helix</keyword>
<evidence type="ECO:0000256" key="6">
    <source>
        <dbReference type="ARBA" id="ARBA00023136"/>
    </source>
</evidence>
<feature type="transmembrane region" description="Helical" evidence="8">
    <location>
        <begin position="108"/>
        <end position="127"/>
    </location>
</feature>
<evidence type="ECO:0000256" key="1">
    <source>
        <dbReference type="ARBA" id="ARBA00004141"/>
    </source>
</evidence>
<dbReference type="GeneID" id="43596082"/>
<evidence type="ECO:0000256" key="7">
    <source>
        <dbReference type="SAM" id="MobiDB-lite"/>
    </source>
</evidence>
<feature type="transmembrane region" description="Helical" evidence="8">
    <location>
        <begin position="313"/>
        <end position="332"/>
    </location>
</feature>
<keyword evidence="11" id="KW-1185">Reference proteome</keyword>
<protein>
    <recommendedName>
        <fullName evidence="9">Amino acid permease/ SLC12A domain-containing protein</fullName>
    </recommendedName>
</protein>
<dbReference type="FunFam" id="1.20.1740.10:FF:000001">
    <property type="entry name" value="Amino acid permease"/>
    <property type="match status" value="1"/>
</dbReference>
<evidence type="ECO:0000256" key="8">
    <source>
        <dbReference type="SAM" id="Phobius"/>
    </source>
</evidence>
<feature type="transmembrane region" description="Helical" evidence="8">
    <location>
        <begin position="160"/>
        <end position="178"/>
    </location>
</feature>
<proteinExistence type="predicted"/>
<gene>
    <name evidence="10" type="ORF">BP5553_03233</name>
</gene>
<evidence type="ECO:0000313" key="10">
    <source>
        <dbReference type="EMBL" id="RDL38893.1"/>
    </source>
</evidence>
<dbReference type="RefSeq" id="XP_031871549.1">
    <property type="nucleotide sequence ID" value="XM_032011856.1"/>
</dbReference>
<reference evidence="10 11" key="1">
    <citation type="journal article" date="2018" name="IMA Fungus">
        <title>IMA Genome-F 9: Draft genome sequence of Annulohypoxylon stygium, Aspergillus mulundensis, Berkeleyomyces basicola (syn. Thielaviopsis basicola), Ceratocystis smalleyi, two Cercospora beticola strains, Coleophoma cylindrospora, Fusarium fracticaudum, Phialophora cf. hyalina, and Morchella septimelata.</title>
        <authorList>
            <person name="Wingfield B.D."/>
            <person name="Bills G.F."/>
            <person name="Dong Y."/>
            <person name="Huang W."/>
            <person name="Nel W.J."/>
            <person name="Swalarsk-Parry B.S."/>
            <person name="Vaghefi N."/>
            <person name="Wilken P.M."/>
            <person name="An Z."/>
            <person name="de Beer Z.W."/>
            <person name="De Vos L."/>
            <person name="Chen L."/>
            <person name="Duong T.A."/>
            <person name="Gao Y."/>
            <person name="Hammerbacher A."/>
            <person name="Kikkert J.R."/>
            <person name="Li Y."/>
            <person name="Li H."/>
            <person name="Li K."/>
            <person name="Li Q."/>
            <person name="Liu X."/>
            <person name="Ma X."/>
            <person name="Naidoo K."/>
            <person name="Pethybridge S.J."/>
            <person name="Sun J."/>
            <person name="Steenkamp E.T."/>
            <person name="van der Nest M.A."/>
            <person name="van Wyk S."/>
            <person name="Wingfield M.J."/>
            <person name="Xiong C."/>
            <person name="Yue Q."/>
            <person name="Zhang X."/>
        </authorList>
    </citation>
    <scope>NUCLEOTIDE SEQUENCE [LARGE SCALE GENOMIC DNA]</scope>
    <source>
        <strain evidence="10 11">BP 5553</strain>
    </source>
</reference>